<gene>
    <name evidence="9" type="ORF">FFWV33_12350</name>
</gene>
<evidence type="ECO:0000313" key="10">
    <source>
        <dbReference type="Proteomes" id="UP000244527"/>
    </source>
</evidence>
<name>A0A2S1LEQ1_9FLAO</name>
<feature type="transmembrane region" description="Helical" evidence="8">
    <location>
        <begin position="67"/>
        <end position="90"/>
    </location>
</feature>
<dbReference type="GO" id="GO:0055085">
    <property type="term" value="P:transmembrane transport"/>
    <property type="evidence" value="ECO:0007669"/>
    <property type="project" value="TreeGrafter"/>
</dbReference>
<accession>A0A2S1LEQ1</accession>
<organism evidence="9 10">
    <name type="scientific">Flavobacterium faecale</name>
    <dbReference type="NCBI Taxonomy" id="1355330"/>
    <lineage>
        <taxon>Bacteria</taxon>
        <taxon>Pseudomonadati</taxon>
        <taxon>Bacteroidota</taxon>
        <taxon>Flavobacteriia</taxon>
        <taxon>Flavobacteriales</taxon>
        <taxon>Flavobacteriaceae</taxon>
        <taxon>Flavobacterium</taxon>
    </lineage>
</organism>
<feature type="transmembrane region" description="Helical" evidence="8">
    <location>
        <begin position="209"/>
        <end position="231"/>
    </location>
</feature>
<dbReference type="KEGG" id="ffa:FFWV33_12350"/>
<comment type="similarity">
    <text evidence="2">Belongs to the autoinducer-2 exporter (AI-2E) (TC 2.A.86) family.</text>
</comment>
<feature type="transmembrane region" description="Helical" evidence="8">
    <location>
        <begin position="316"/>
        <end position="342"/>
    </location>
</feature>
<keyword evidence="6 8" id="KW-1133">Transmembrane helix</keyword>
<dbReference type="EMBL" id="CP020918">
    <property type="protein sequence ID" value="AWG22252.1"/>
    <property type="molecule type" value="Genomic_DNA"/>
</dbReference>
<keyword evidence="4" id="KW-1003">Cell membrane</keyword>
<comment type="subcellular location">
    <subcellularLocation>
        <location evidence="1">Cell membrane</location>
        <topology evidence="1">Multi-pass membrane protein</topology>
    </subcellularLocation>
</comment>
<dbReference type="AlphaFoldDB" id="A0A2S1LEQ1"/>
<evidence type="ECO:0000256" key="8">
    <source>
        <dbReference type="SAM" id="Phobius"/>
    </source>
</evidence>
<feature type="transmembrane region" description="Helical" evidence="8">
    <location>
        <begin position="237"/>
        <end position="266"/>
    </location>
</feature>
<dbReference type="OrthoDB" id="9793390at2"/>
<evidence type="ECO:0000256" key="6">
    <source>
        <dbReference type="ARBA" id="ARBA00022989"/>
    </source>
</evidence>
<feature type="transmembrane region" description="Helical" evidence="8">
    <location>
        <begin position="151"/>
        <end position="173"/>
    </location>
</feature>
<keyword evidence="3" id="KW-0813">Transport</keyword>
<keyword evidence="10" id="KW-1185">Reference proteome</keyword>
<proteinExistence type="inferred from homology"/>
<dbReference type="InterPro" id="IPR002549">
    <property type="entry name" value="AI-2E-like"/>
</dbReference>
<reference evidence="9 10" key="1">
    <citation type="submission" date="2017-04" db="EMBL/GenBank/DDBJ databases">
        <title>Compelte genome sequence of WV33.</title>
        <authorList>
            <person name="Lee P.C."/>
        </authorList>
    </citation>
    <scope>NUCLEOTIDE SEQUENCE [LARGE SCALE GENOMIC DNA]</scope>
    <source>
        <strain evidence="9 10">WV33</strain>
    </source>
</reference>
<evidence type="ECO:0000256" key="4">
    <source>
        <dbReference type="ARBA" id="ARBA00022475"/>
    </source>
</evidence>
<sequence length="363" mass="40813">MITSKIIANGILRAIAYFLAIGLFLYFLYQIQTVIIYLLISLILCLVTNPFVSFLKKRLKFNNTMATVTTLVVLISLLVGFVLLFVPLIISQAENLSLLDTDSLQKQFLVIEKNIENYFNVNHINLEQILKESNLSSKINYNYFTDFINSILNLIAGFGMGLGSVLFITFFFLKDQLLFKEKAKMILPDATEDKILNSIDKINILLSRYFVGLMIQLTVVFILYFIVLLIFHAENAFVIAFLCALLNIIPYIGPLIGMILAAILTLIGGIGTDFSTEVLPTTIYIMIGFMIVQVIDNNIFQPIIFSKSVNSHPLEIFLVILISGVTFGVFGMVVAIPLFTILKVVLKEFFPTNKIVSVLTENI</sequence>
<evidence type="ECO:0000256" key="2">
    <source>
        <dbReference type="ARBA" id="ARBA00009773"/>
    </source>
</evidence>
<evidence type="ECO:0000313" key="9">
    <source>
        <dbReference type="EMBL" id="AWG22252.1"/>
    </source>
</evidence>
<dbReference type="RefSeq" id="WP_108741181.1">
    <property type="nucleotide sequence ID" value="NZ_CP020918.1"/>
</dbReference>
<keyword evidence="7 8" id="KW-0472">Membrane</keyword>
<feature type="transmembrane region" description="Helical" evidence="8">
    <location>
        <begin position="35"/>
        <end position="55"/>
    </location>
</feature>
<dbReference type="GO" id="GO:0005886">
    <property type="term" value="C:plasma membrane"/>
    <property type="evidence" value="ECO:0007669"/>
    <property type="project" value="UniProtKB-SubCell"/>
</dbReference>
<keyword evidence="5 8" id="KW-0812">Transmembrane</keyword>
<dbReference type="Pfam" id="PF01594">
    <property type="entry name" value="AI-2E_transport"/>
    <property type="match status" value="1"/>
</dbReference>
<evidence type="ECO:0000256" key="7">
    <source>
        <dbReference type="ARBA" id="ARBA00023136"/>
    </source>
</evidence>
<evidence type="ECO:0000256" key="5">
    <source>
        <dbReference type="ARBA" id="ARBA00022692"/>
    </source>
</evidence>
<protein>
    <submittedName>
        <fullName evidence="9">AI-2E family transporter</fullName>
    </submittedName>
</protein>
<dbReference type="PANTHER" id="PTHR21716:SF53">
    <property type="entry name" value="PERMEASE PERM-RELATED"/>
    <property type="match status" value="1"/>
</dbReference>
<evidence type="ECO:0000256" key="1">
    <source>
        <dbReference type="ARBA" id="ARBA00004651"/>
    </source>
</evidence>
<dbReference type="Proteomes" id="UP000244527">
    <property type="component" value="Chromosome"/>
</dbReference>
<evidence type="ECO:0000256" key="3">
    <source>
        <dbReference type="ARBA" id="ARBA00022448"/>
    </source>
</evidence>
<feature type="transmembrane region" description="Helical" evidence="8">
    <location>
        <begin position="12"/>
        <end position="29"/>
    </location>
</feature>
<feature type="transmembrane region" description="Helical" evidence="8">
    <location>
        <begin position="278"/>
        <end position="296"/>
    </location>
</feature>
<dbReference type="PANTHER" id="PTHR21716">
    <property type="entry name" value="TRANSMEMBRANE PROTEIN"/>
    <property type="match status" value="1"/>
</dbReference>